<keyword evidence="2" id="KW-0812">Transmembrane</keyword>
<dbReference type="EMBL" id="JAVHNS010000016">
    <property type="protein sequence ID" value="KAK6333762.1"/>
    <property type="molecule type" value="Genomic_DNA"/>
</dbReference>
<proteinExistence type="predicted"/>
<keyword evidence="4" id="KW-1185">Reference proteome</keyword>
<dbReference type="AlphaFoldDB" id="A0AAV9U1D0"/>
<evidence type="ECO:0000313" key="4">
    <source>
        <dbReference type="Proteomes" id="UP001373714"/>
    </source>
</evidence>
<reference evidence="3 4" key="1">
    <citation type="submission" date="2019-10" db="EMBL/GenBank/DDBJ databases">
        <authorList>
            <person name="Palmer J.M."/>
        </authorList>
    </citation>
    <scope>NUCLEOTIDE SEQUENCE [LARGE SCALE GENOMIC DNA]</scope>
    <source>
        <strain evidence="3 4">TWF730</strain>
    </source>
</reference>
<organism evidence="3 4">
    <name type="scientific">Orbilia blumenaviensis</name>
    <dbReference type="NCBI Taxonomy" id="1796055"/>
    <lineage>
        <taxon>Eukaryota</taxon>
        <taxon>Fungi</taxon>
        <taxon>Dikarya</taxon>
        <taxon>Ascomycota</taxon>
        <taxon>Pezizomycotina</taxon>
        <taxon>Orbiliomycetes</taxon>
        <taxon>Orbiliales</taxon>
        <taxon>Orbiliaceae</taxon>
        <taxon>Orbilia</taxon>
    </lineage>
</organism>
<evidence type="ECO:0000256" key="2">
    <source>
        <dbReference type="SAM" id="Phobius"/>
    </source>
</evidence>
<evidence type="ECO:0000256" key="1">
    <source>
        <dbReference type="SAM" id="MobiDB-lite"/>
    </source>
</evidence>
<sequence>MATVNVNLETVVYTNLKTPTPWAPTRTKAPRAMQPDGTKLPAPMENERLKGYEGMVTETTSTHTFSIITNGLVVATFTAVGTIASPPRGIPPPPDALPPWEIIIIILSAALFCFILIRAFYHHRRLEMIIRKEDEAKGTTDAIATTKTHKTGSGDDRAESLKMEDVLIKAPATKKSGTNTKVSKISTKYIPRDACQEDGKD</sequence>
<feature type="transmembrane region" description="Helical" evidence="2">
    <location>
        <begin position="102"/>
        <end position="121"/>
    </location>
</feature>
<comment type="caution">
    <text evidence="3">The sequence shown here is derived from an EMBL/GenBank/DDBJ whole genome shotgun (WGS) entry which is preliminary data.</text>
</comment>
<accession>A0AAV9U1D0</accession>
<protein>
    <submittedName>
        <fullName evidence="3">Uncharacterized protein</fullName>
    </submittedName>
</protein>
<name>A0AAV9U1D0_9PEZI</name>
<feature type="region of interest" description="Disordered" evidence="1">
    <location>
        <begin position="23"/>
        <end position="44"/>
    </location>
</feature>
<dbReference type="Proteomes" id="UP001373714">
    <property type="component" value="Unassembled WGS sequence"/>
</dbReference>
<keyword evidence="2" id="KW-0472">Membrane</keyword>
<gene>
    <name evidence="3" type="ORF">TWF730_003945</name>
</gene>
<keyword evidence="2" id="KW-1133">Transmembrane helix</keyword>
<evidence type="ECO:0000313" key="3">
    <source>
        <dbReference type="EMBL" id="KAK6333762.1"/>
    </source>
</evidence>